<evidence type="ECO:0000256" key="1">
    <source>
        <dbReference type="SAM" id="MobiDB-lite"/>
    </source>
</evidence>
<feature type="compositionally biased region" description="Basic residues" evidence="1">
    <location>
        <begin position="737"/>
        <end position="748"/>
    </location>
</feature>
<dbReference type="RefSeq" id="XP_019315484.2">
    <property type="nucleotide sequence ID" value="XM_019459939.2"/>
</dbReference>
<keyword evidence="5" id="KW-1185">Reference proteome</keyword>
<name>A0A9V1G6U9_PANPR</name>
<organism evidence="5 6">
    <name type="scientific">Panthera pardus</name>
    <name type="common">Leopard</name>
    <name type="synonym">Felis pardus</name>
    <dbReference type="NCBI Taxonomy" id="9691"/>
    <lineage>
        <taxon>Eukaryota</taxon>
        <taxon>Metazoa</taxon>
        <taxon>Chordata</taxon>
        <taxon>Craniata</taxon>
        <taxon>Vertebrata</taxon>
        <taxon>Euteleostomi</taxon>
        <taxon>Mammalia</taxon>
        <taxon>Eutheria</taxon>
        <taxon>Laurasiatheria</taxon>
        <taxon>Carnivora</taxon>
        <taxon>Feliformia</taxon>
        <taxon>Felidae</taxon>
        <taxon>Pantherinae</taxon>
        <taxon>Panthera</taxon>
    </lineage>
</organism>
<feature type="compositionally biased region" description="Polar residues" evidence="1">
    <location>
        <begin position="766"/>
        <end position="787"/>
    </location>
</feature>
<accession>A0A9V1G6U9</accession>
<dbReference type="GO" id="GO:0034501">
    <property type="term" value="P:protein localization to kinetochore"/>
    <property type="evidence" value="ECO:0007669"/>
    <property type="project" value="TreeGrafter"/>
</dbReference>
<evidence type="ECO:0000259" key="2">
    <source>
        <dbReference type="Pfam" id="PF14918"/>
    </source>
</evidence>
<dbReference type="CTD" id="27085"/>
<dbReference type="InterPro" id="IPR039061">
    <property type="entry name" value="MTBP"/>
</dbReference>
<feature type="region of interest" description="Disordered" evidence="1">
    <location>
        <begin position="675"/>
        <end position="702"/>
    </location>
</feature>
<evidence type="ECO:0000259" key="3">
    <source>
        <dbReference type="Pfam" id="PF14919"/>
    </source>
</evidence>
<gene>
    <name evidence="6" type="primary">MTBP</name>
</gene>
<feature type="domain" description="DM2" evidence="2">
    <location>
        <begin position="1"/>
        <end position="268"/>
    </location>
</feature>
<dbReference type="AlphaFoldDB" id="A0A9V1G6U9"/>
<dbReference type="Pfam" id="PF14919">
    <property type="entry name" value="MTBP_mid"/>
    <property type="match status" value="1"/>
</dbReference>
<feature type="domain" description="MDN2-binding protein C-terminal" evidence="4">
    <location>
        <begin position="629"/>
        <end position="862"/>
    </location>
</feature>
<feature type="domain" description="DM2" evidence="3">
    <location>
        <begin position="293"/>
        <end position="628"/>
    </location>
</feature>
<dbReference type="InterPro" id="IPR029421">
    <property type="entry name" value="MTBP_N"/>
</dbReference>
<feature type="region of interest" description="Disordered" evidence="1">
    <location>
        <begin position="721"/>
        <end position="753"/>
    </location>
</feature>
<feature type="compositionally biased region" description="Basic and acidic residues" evidence="1">
    <location>
        <begin position="789"/>
        <end position="798"/>
    </location>
</feature>
<dbReference type="GO" id="GO:0000776">
    <property type="term" value="C:kinetochore"/>
    <property type="evidence" value="ECO:0007669"/>
    <property type="project" value="TreeGrafter"/>
</dbReference>
<dbReference type="GO" id="GO:0031396">
    <property type="term" value="P:regulation of protein ubiquitination"/>
    <property type="evidence" value="ECO:0007669"/>
    <property type="project" value="InterPro"/>
</dbReference>
<dbReference type="InterPro" id="IPR029418">
    <property type="entry name" value="MTBP_C"/>
</dbReference>
<evidence type="ECO:0000313" key="5">
    <source>
        <dbReference type="Proteomes" id="UP001165780"/>
    </source>
</evidence>
<dbReference type="Pfam" id="PF14918">
    <property type="entry name" value="MTBP_N"/>
    <property type="match status" value="1"/>
</dbReference>
<feature type="compositionally biased region" description="Low complexity" evidence="1">
    <location>
        <begin position="724"/>
        <end position="734"/>
    </location>
</feature>
<dbReference type="Pfam" id="PF14920">
    <property type="entry name" value="MTBP_C"/>
    <property type="match status" value="1"/>
</dbReference>
<dbReference type="PANTHER" id="PTHR14382">
    <property type="entry name" value="MDM2-BINDING PROTEIN"/>
    <property type="match status" value="1"/>
</dbReference>
<sequence length="872" mass="97548">MDRYLLLVIWGEAKVPSAAGGEVDHGPGKSSVEGTEKQPDLTAANVYHLLKRSISASMNPEDSTFPACSVGGIPAPKKWFFAVQAICGFYQFCSSHWEEIHFGTEKDEIEDVLQTNIEECLSAECFEEEDSNSRESLSLADLYEESAENLHQLSDKLPAPGRAMIDVILLPSDKDPPKLKDCLPTIGALKHLKEWYSAKITIAGNNCVINYQKIAEYLSANVISLDDLKNAIDSKELWRGKIQIWERKFGSEIIFPEFCLKGVTPKNFSTSTLNPCILAKKTLPSKDKNILPKVFHYYGSALEFVQIIKLSDLPSCYMSDIEFELGLTQNNTKQNSMLLWEQISSLRGKVGALFVLPCTISNILIPPPSQLSSRKWREYIAKKPKTISVPDVEVKGECSSYYLLLQGAGKRKCKATLIHSANQINGSFALRFIHGKMKAKTEEAKLSFPFDFLSLPHFSGEQLIQREKQLTNVQALALKECLKRRKLAKQPEVVSVDELKNLLVLTREHFVDHFDAFLPKTISIKTDKIKTSDMSNDISSVEPGSSSLMETNPLEWPERHVLQNLESFEKAKQKMRTGSLPRSSEQLLGHKEGPRDSVTLLDAKELLKFFTSDGLPVGDLQPLQIQKGYCLDDRKALERDGGFSELQSRLIRYETQTTCTREGFPVPTVLSPLPSPAVLSEPGSVPDGEAPQSELRTEVSRLKRRSKDLNCLYPPKRLVKSESSDSLLSQTSGSTNPHHHAVTSRKPRAERSLSVTCPSVPVLSNETSKVTTKASSGQKSVHGSKTSRQIKESRSQKHTRILKEVVTETLKKHSITEAHGCFTACSQRLFEISKFYLKDLKTSRGLFEEMKKTANNNAVQVIEWVLEKTSKK</sequence>
<proteinExistence type="predicted"/>
<dbReference type="Proteomes" id="UP001165780">
    <property type="component" value="Unplaced"/>
</dbReference>
<feature type="region of interest" description="Disordered" evidence="1">
    <location>
        <begin position="18"/>
        <end position="37"/>
    </location>
</feature>
<dbReference type="InterPro" id="IPR029420">
    <property type="entry name" value="MTBP_central"/>
</dbReference>
<feature type="region of interest" description="Disordered" evidence="1">
    <location>
        <begin position="766"/>
        <end position="798"/>
    </location>
</feature>
<dbReference type="GO" id="GO:0007089">
    <property type="term" value="P:traversing start control point of mitotic cell cycle"/>
    <property type="evidence" value="ECO:0007669"/>
    <property type="project" value="TreeGrafter"/>
</dbReference>
<protein>
    <submittedName>
        <fullName evidence="6">Mdm2-binding protein isoform X2</fullName>
    </submittedName>
</protein>
<dbReference type="PANTHER" id="PTHR14382:SF1">
    <property type="entry name" value="MDM2-BINDING PROTEIN"/>
    <property type="match status" value="1"/>
</dbReference>
<evidence type="ECO:0000313" key="6">
    <source>
        <dbReference type="RefSeq" id="XP_019315484.2"/>
    </source>
</evidence>
<evidence type="ECO:0000259" key="4">
    <source>
        <dbReference type="Pfam" id="PF14920"/>
    </source>
</evidence>
<dbReference type="GeneID" id="109273214"/>
<reference evidence="6" key="1">
    <citation type="submission" date="2025-08" db="UniProtKB">
        <authorList>
            <consortium name="RefSeq"/>
        </authorList>
    </citation>
    <scope>IDENTIFICATION</scope>
    <source>
        <tissue evidence="6">Whole blood</tissue>
    </source>
</reference>